<gene>
    <name evidence="1" type="ORF">TSPGSL018_24126</name>
</gene>
<feature type="non-terminal residue" evidence="1">
    <location>
        <position position="1"/>
    </location>
</feature>
<name>A0A061QUR3_9CHLO</name>
<evidence type="ECO:0000313" key="1">
    <source>
        <dbReference type="EMBL" id="JAC62164.1"/>
    </source>
</evidence>
<dbReference type="AlphaFoldDB" id="A0A061QUR3"/>
<feature type="non-terminal residue" evidence="1">
    <location>
        <position position="95"/>
    </location>
</feature>
<accession>A0A061QUR3</accession>
<dbReference type="EMBL" id="GBEZ01024868">
    <property type="protein sequence ID" value="JAC62164.1"/>
    <property type="molecule type" value="Transcribed_RNA"/>
</dbReference>
<organism evidence="1">
    <name type="scientific">Tetraselmis sp. GSL018</name>
    <dbReference type="NCBI Taxonomy" id="582737"/>
    <lineage>
        <taxon>Eukaryota</taxon>
        <taxon>Viridiplantae</taxon>
        <taxon>Chlorophyta</taxon>
        <taxon>core chlorophytes</taxon>
        <taxon>Chlorodendrophyceae</taxon>
        <taxon>Chlorodendrales</taxon>
        <taxon>Chlorodendraceae</taxon>
        <taxon>Tetraselmis</taxon>
    </lineage>
</organism>
<protein>
    <submittedName>
        <fullName evidence="1">Uncharacterized protein</fullName>
    </submittedName>
</protein>
<sequence>TQWPPETRTDGEGKWITLAISGKGFLGVRLGLGDANNPCEETAAAQRGHRGVAAGGGWRCGTRTPSRDRLFRPQHPLLPWIRQEPCAGAARLPAG</sequence>
<reference evidence="1" key="1">
    <citation type="submission" date="2014-05" db="EMBL/GenBank/DDBJ databases">
        <title>The transcriptome of the halophilic microalga Tetraselmis sp. GSL018 isolated from the Great Salt Lake, Utah.</title>
        <authorList>
            <person name="Jinkerson R.E."/>
            <person name="D'Adamo S."/>
            <person name="Posewitz M.C."/>
        </authorList>
    </citation>
    <scope>NUCLEOTIDE SEQUENCE</scope>
    <source>
        <strain evidence="1">GSL018</strain>
    </source>
</reference>
<proteinExistence type="predicted"/>